<dbReference type="Proteomes" id="UP001365128">
    <property type="component" value="Unassembled WGS sequence"/>
</dbReference>
<accession>A0ABR1MDX7</accession>
<name>A0ABR1MDX7_9PEZI</name>
<evidence type="ECO:0000313" key="2">
    <source>
        <dbReference type="EMBL" id="KAK7545934.1"/>
    </source>
</evidence>
<organism evidence="2 3">
    <name type="scientific">Phyllosticta citricarpa</name>
    <dbReference type="NCBI Taxonomy" id="55181"/>
    <lineage>
        <taxon>Eukaryota</taxon>
        <taxon>Fungi</taxon>
        <taxon>Dikarya</taxon>
        <taxon>Ascomycota</taxon>
        <taxon>Pezizomycotina</taxon>
        <taxon>Dothideomycetes</taxon>
        <taxon>Dothideomycetes incertae sedis</taxon>
        <taxon>Botryosphaeriales</taxon>
        <taxon>Phyllostictaceae</taxon>
        <taxon>Phyllosticta</taxon>
    </lineage>
</organism>
<gene>
    <name evidence="2" type="ORF">IWX46DRAFT_98247</name>
</gene>
<proteinExistence type="predicted"/>
<reference evidence="2 3" key="1">
    <citation type="submission" date="2024-04" db="EMBL/GenBank/DDBJ databases">
        <title>Phyllosticta paracitricarpa is synonymous to the EU quarantine fungus P. citricarpa based on phylogenomic analyses.</title>
        <authorList>
            <consortium name="Lawrence Berkeley National Laboratory"/>
            <person name="Van Ingen-Buijs V.A."/>
            <person name="Van Westerhoven A.C."/>
            <person name="Haridas S."/>
            <person name="Skiadas P."/>
            <person name="Martin F."/>
            <person name="Groenewald J.Z."/>
            <person name="Crous P.W."/>
            <person name="Seidl M.F."/>
        </authorList>
    </citation>
    <scope>NUCLEOTIDE SEQUENCE [LARGE SCALE GENOMIC DNA]</scope>
    <source>
        <strain evidence="2 3">CBS 122670</strain>
    </source>
</reference>
<comment type="caution">
    <text evidence="2">The sequence shown here is derived from an EMBL/GenBank/DDBJ whole genome shotgun (WGS) entry which is preliminary data.</text>
</comment>
<feature type="region of interest" description="Disordered" evidence="1">
    <location>
        <begin position="68"/>
        <end position="114"/>
    </location>
</feature>
<dbReference type="EMBL" id="JBBPDW010000016">
    <property type="protein sequence ID" value="KAK7545934.1"/>
    <property type="molecule type" value="Genomic_DNA"/>
</dbReference>
<evidence type="ECO:0000313" key="3">
    <source>
        <dbReference type="Proteomes" id="UP001365128"/>
    </source>
</evidence>
<keyword evidence="3" id="KW-1185">Reference proteome</keyword>
<feature type="compositionally biased region" description="Polar residues" evidence="1">
    <location>
        <begin position="68"/>
        <end position="87"/>
    </location>
</feature>
<feature type="compositionally biased region" description="Basic residues" evidence="1">
    <location>
        <begin position="101"/>
        <end position="114"/>
    </location>
</feature>
<protein>
    <submittedName>
        <fullName evidence="2">Uncharacterized protein</fullName>
    </submittedName>
</protein>
<sequence length="211" mass="24141">MERVVKRQCLYFAGPGSLCNTAVDYRELFQRASPRLQPKWLRLDTILPSRRRAIVCCKHRHCQQAFRQIQLHRSQPTKPLPESTNRQPHLRRPAGIERSRLTRQRPHAHGRPRHGRCLHLCQHADHLRLGVRRGAGHDDVAGTRSLADLRFRAATAVAMGDYNHHWRQHRGAALRQFPDPAAQTRQRAVAELGRYVGGCERGGQENGCCQA</sequence>
<evidence type="ECO:0000256" key="1">
    <source>
        <dbReference type="SAM" id="MobiDB-lite"/>
    </source>
</evidence>